<feature type="transmembrane region" description="Helical" evidence="1">
    <location>
        <begin position="63"/>
        <end position="84"/>
    </location>
</feature>
<keyword evidence="1" id="KW-0812">Transmembrane</keyword>
<evidence type="ECO:0000313" key="2">
    <source>
        <dbReference type="EMBL" id="GAA5055761.1"/>
    </source>
</evidence>
<evidence type="ECO:0000313" key="3">
    <source>
        <dbReference type="Proteomes" id="UP001500518"/>
    </source>
</evidence>
<accession>A0ABP9KC25</accession>
<feature type="transmembrane region" description="Helical" evidence="1">
    <location>
        <begin position="32"/>
        <end position="51"/>
    </location>
</feature>
<keyword evidence="3" id="KW-1185">Reference proteome</keyword>
<gene>
    <name evidence="2" type="ORF">GCM10023208_19900</name>
</gene>
<proteinExistence type="predicted"/>
<comment type="caution">
    <text evidence="2">The sequence shown here is derived from an EMBL/GenBank/DDBJ whole genome shotgun (WGS) entry which is preliminary data.</text>
</comment>
<name>A0ABP9KC25_9SPHN</name>
<keyword evidence="1" id="KW-0472">Membrane</keyword>
<evidence type="ECO:0000256" key="1">
    <source>
        <dbReference type="SAM" id="Phobius"/>
    </source>
</evidence>
<keyword evidence="1" id="KW-1133">Transmembrane helix</keyword>
<dbReference type="RefSeq" id="WP_346032933.1">
    <property type="nucleotide sequence ID" value="NZ_BAABHV010000010.1"/>
</dbReference>
<sequence>MGYLYMILVGVVLGWQAAFVLRAESTRDTTRFIGVGVAGSLVSGILLTPTLSEGNLISGTYTVDALLITMAGAVAALAACHLLHTRGFFEPGLERR</sequence>
<reference evidence="3" key="1">
    <citation type="journal article" date="2019" name="Int. J. Syst. Evol. Microbiol.">
        <title>The Global Catalogue of Microorganisms (GCM) 10K type strain sequencing project: providing services to taxonomists for standard genome sequencing and annotation.</title>
        <authorList>
            <consortium name="The Broad Institute Genomics Platform"/>
            <consortium name="The Broad Institute Genome Sequencing Center for Infectious Disease"/>
            <person name="Wu L."/>
            <person name="Ma J."/>
        </authorList>
    </citation>
    <scope>NUCLEOTIDE SEQUENCE [LARGE SCALE GENOMIC DNA]</scope>
    <source>
        <strain evidence="3">JCM 18014</strain>
    </source>
</reference>
<protein>
    <recommendedName>
        <fullName evidence="4">GlsB/YeaQ/YmgE family stress response membrane protein</fullName>
    </recommendedName>
</protein>
<dbReference type="Proteomes" id="UP001500518">
    <property type="component" value="Unassembled WGS sequence"/>
</dbReference>
<evidence type="ECO:0008006" key="4">
    <source>
        <dbReference type="Google" id="ProtNLM"/>
    </source>
</evidence>
<organism evidence="2 3">
    <name type="scientific">Erythrobacter westpacificensis</name>
    <dbReference type="NCBI Taxonomy" id="1055231"/>
    <lineage>
        <taxon>Bacteria</taxon>
        <taxon>Pseudomonadati</taxon>
        <taxon>Pseudomonadota</taxon>
        <taxon>Alphaproteobacteria</taxon>
        <taxon>Sphingomonadales</taxon>
        <taxon>Erythrobacteraceae</taxon>
        <taxon>Erythrobacter/Porphyrobacter group</taxon>
        <taxon>Erythrobacter</taxon>
    </lineage>
</organism>
<dbReference type="EMBL" id="BAABHV010000010">
    <property type="protein sequence ID" value="GAA5055761.1"/>
    <property type="molecule type" value="Genomic_DNA"/>
</dbReference>